<keyword evidence="5 10" id="KW-0645">Protease</keyword>
<dbReference type="Proteomes" id="UP000030403">
    <property type="component" value="Unassembled WGS sequence"/>
</dbReference>
<dbReference type="AlphaFoldDB" id="A0A0A5HIV2"/>
<evidence type="ECO:0000256" key="9">
    <source>
        <dbReference type="ARBA" id="ARBA00022837"/>
    </source>
</evidence>
<evidence type="ECO:0000256" key="10">
    <source>
        <dbReference type="PROSITE-ProRule" id="PRU01240"/>
    </source>
</evidence>
<evidence type="ECO:0000256" key="4">
    <source>
        <dbReference type="ARBA" id="ARBA00022525"/>
    </source>
</evidence>
<dbReference type="Gene3D" id="3.40.50.200">
    <property type="entry name" value="Peptidase S8/S53 domain"/>
    <property type="match status" value="1"/>
</dbReference>
<accession>A0A0A5HIV2</accession>
<dbReference type="PANTHER" id="PTHR43806:SF11">
    <property type="entry name" value="CEREVISIN-RELATED"/>
    <property type="match status" value="1"/>
</dbReference>
<reference evidence="15 16" key="1">
    <citation type="submission" date="2013-08" db="EMBL/GenBank/DDBJ databases">
        <authorList>
            <person name="Huang J."/>
            <person name="Wang G."/>
        </authorList>
    </citation>
    <scope>NUCLEOTIDE SEQUENCE [LARGE SCALE GENOMIC DNA]</scope>
    <source>
        <strain evidence="15 16">BH030004</strain>
    </source>
</reference>
<dbReference type="GO" id="GO:0004252">
    <property type="term" value="F:serine-type endopeptidase activity"/>
    <property type="evidence" value="ECO:0007669"/>
    <property type="project" value="UniProtKB-UniRule"/>
</dbReference>
<sequence length="383" mass="39773">MKRLFFAVMSVVFFLSLVAGQLPVSAQSKASVSDYLVGFEKEVKQKQLNQLEQAGGEVKHEFKYMNVVQVSLTDQAVKALQNNPNVAYIEEDAKVQAFGQTTPWGITEINADDVQSNGTTGTGVKVAVLDSGISASHEDLSVAGGASFVDGEPDPYNDGNGHGTHVAGTIAGLDNTLGVLGVSPDVSLYAVKVLGSDGSGTYSGIIKGVEWAVSNNIDVVNMSLGGSRGSTSLQQAMDNAYNSGVLLVAAAGNDGTRGKKNTIGYPAKYSSVMAVGAVDSNLNRASFSSVGSELEVMAPGVDIYSTLPGNSYDYYNGTSMASPHVAGAAALILANDGSLTNAEVRSLLNDTATPLGDSFYYGNGFINVQEAVNTATTTYQVAN</sequence>
<dbReference type="InterPro" id="IPR034202">
    <property type="entry name" value="Subtilisin_Carlsberg-like"/>
</dbReference>
<dbReference type="PROSITE" id="PS00138">
    <property type="entry name" value="SUBTILASE_SER"/>
    <property type="match status" value="1"/>
</dbReference>
<keyword evidence="6" id="KW-0479">Metal-binding</keyword>
<evidence type="ECO:0000256" key="1">
    <source>
        <dbReference type="ARBA" id="ARBA00001913"/>
    </source>
</evidence>
<evidence type="ECO:0000256" key="12">
    <source>
        <dbReference type="SAM" id="SignalP"/>
    </source>
</evidence>
<proteinExistence type="inferred from homology"/>
<dbReference type="SUPFAM" id="SSF52743">
    <property type="entry name" value="Subtilisin-like"/>
    <property type="match status" value="1"/>
</dbReference>
<gene>
    <name evidence="15" type="ORF">N783_02715</name>
</gene>
<feature type="active site" description="Charge relay system" evidence="10">
    <location>
        <position position="130"/>
    </location>
</feature>
<comment type="cofactor">
    <cofactor evidence="1">
        <name>Ca(2+)</name>
        <dbReference type="ChEBI" id="CHEBI:29108"/>
    </cofactor>
</comment>
<dbReference type="Pfam" id="PF22148">
    <property type="entry name" value="Fervidolysin_NPro-like"/>
    <property type="match status" value="1"/>
</dbReference>
<evidence type="ECO:0000313" key="16">
    <source>
        <dbReference type="Proteomes" id="UP000030403"/>
    </source>
</evidence>
<dbReference type="Pfam" id="PF00082">
    <property type="entry name" value="Peptidase_S8"/>
    <property type="match status" value="1"/>
</dbReference>
<evidence type="ECO:0000259" key="13">
    <source>
        <dbReference type="Pfam" id="PF00082"/>
    </source>
</evidence>
<feature type="active site" description="Charge relay system" evidence="10">
    <location>
        <position position="319"/>
    </location>
</feature>
<dbReference type="eggNOG" id="COG1404">
    <property type="taxonomic scope" value="Bacteria"/>
</dbReference>
<protein>
    <submittedName>
        <fullName evidence="15">Peptidase S8</fullName>
    </submittedName>
</protein>
<dbReference type="Gene3D" id="3.30.70.80">
    <property type="entry name" value="Peptidase S8 propeptide/proteinase inhibitor I9"/>
    <property type="match status" value="1"/>
</dbReference>
<evidence type="ECO:0000256" key="5">
    <source>
        <dbReference type="ARBA" id="ARBA00022670"/>
    </source>
</evidence>
<dbReference type="STRING" id="1385511.GCA_000425225_04184"/>
<dbReference type="InterPro" id="IPR050131">
    <property type="entry name" value="Peptidase_S8_subtilisin-like"/>
</dbReference>
<dbReference type="InterPro" id="IPR000209">
    <property type="entry name" value="Peptidase_S8/S53_dom"/>
</dbReference>
<keyword evidence="16" id="KW-1185">Reference proteome</keyword>
<feature type="chain" id="PRO_5039519188" evidence="12">
    <location>
        <begin position="20"/>
        <end position="383"/>
    </location>
</feature>
<evidence type="ECO:0000259" key="14">
    <source>
        <dbReference type="Pfam" id="PF22148"/>
    </source>
</evidence>
<dbReference type="InterPro" id="IPR037045">
    <property type="entry name" value="S8pro/Inhibitor_I9_sf"/>
</dbReference>
<evidence type="ECO:0000313" key="15">
    <source>
        <dbReference type="EMBL" id="KGX83542.1"/>
    </source>
</evidence>
<dbReference type="PROSITE" id="PS51892">
    <property type="entry name" value="SUBTILASE"/>
    <property type="match status" value="1"/>
</dbReference>
<dbReference type="InterPro" id="IPR054399">
    <property type="entry name" value="Fervidolysin-like_N_prodom"/>
</dbReference>
<organism evidence="15 16">
    <name type="scientific">Pontibacillus marinus BH030004 = DSM 16465</name>
    <dbReference type="NCBI Taxonomy" id="1385511"/>
    <lineage>
        <taxon>Bacteria</taxon>
        <taxon>Bacillati</taxon>
        <taxon>Bacillota</taxon>
        <taxon>Bacilli</taxon>
        <taxon>Bacillales</taxon>
        <taxon>Bacillaceae</taxon>
        <taxon>Pontibacillus</taxon>
    </lineage>
</organism>
<feature type="domain" description="Fervidolysin-like N-terminal prodomain" evidence="14">
    <location>
        <begin position="36"/>
        <end position="90"/>
    </location>
</feature>
<dbReference type="PRINTS" id="PR00723">
    <property type="entry name" value="SUBTILISIN"/>
</dbReference>
<dbReference type="InterPro" id="IPR023827">
    <property type="entry name" value="Peptidase_S8_Asp-AS"/>
</dbReference>
<evidence type="ECO:0000256" key="11">
    <source>
        <dbReference type="RuleBase" id="RU003355"/>
    </source>
</evidence>
<dbReference type="InterPro" id="IPR023828">
    <property type="entry name" value="Peptidase_S8_Ser-AS"/>
</dbReference>
<keyword evidence="9" id="KW-0106">Calcium</keyword>
<name>A0A0A5HIV2_9BACI</name>
<dbReference type="InterPro" id="IPR015500">
    <property type="entry name" value="Peptidase_S8_subtilisin-rel"/>
</dbReference>
<keyword evidence="7 10" id="KW-0378">Hydrolase</keyword>
<feature type="signal peptide" evidence="12">
    <location>
        <begin position="1"/>
        <end position="19"/>
    </location>
</feature>
<dbReference type="EMBL" id="AVPF01000099">
    <property type="protein sequence ID" value="KGX83542.1"/>
    <property type="molecule type" value="Genomic_DNA"/>
</dbReference>
<evidence type="ECO:0000256" key="2">
    <source>
        <dbReference type="ARBA" id="ARBA00004613"/>
    </source>
</evidence>
<dbReference type="CDD" id="cd07477">
    <property type="entry name" value="Peptidases_S8_Subtilisin_subset"/>
    <property type="match status" value="1"/>
</dbReference>
<dbReference type="InterPro" id="IPR022398">
    <property type="entry name" value="Peptidase_S8_His-AS"/>
</dbReference>
<dbReference type="PROSITE" id="PS00137">
    <property type="entry name" value="SUBTILASE_HIS"/>
    <property type="match status" value="1"/>
</dbReference>
<feature type="active site" description="Charge relay system" evidence="10">
    <location>
        <position position="162"/>
    </location>
</feature>
<dbReference type="GO" id="GO:0006508">
    <property type="term" value="P:proteolysis"/>
    <property type="evidence" value="ECO:0007669"/>
    <property type="project" value="UniProtKB-KW"/>
</dbReference>
<keyword evidence="8 10" id="KW-0720">Serine protease</keyword>
<evidence type="ECO:0000256" key="7">
    <source>
        <dbReference type="ARBA" id="ARBA00022801"/>
    </source>
</evidence>
<evidence type="ECO:0000256" key="6">
    <source>
        <dbReference type="ARBA" id="ARBA00022723"/>
    </source>
</evidence>
<evidence type="ECO:0000256" key="3">
    <source>
        <dbReference type="ARBA" id="ARBA00011073"/>
    </source>
</evidence>
<keyword evidence="4" id="KW-0964">Secreted</keyword>
<dbReference type="InterPro" id="IPR036852">
    <property type="entry name" value="Peptidase_S8/S53_dom_sf"/>
</dbReference>
<feature type="domain" description="Peptidase S8/S53" evidence="13">
    <location>
        <begin position="121"/>
        <end position="364"/>
    </location>
</feature>
<comment type="caution">
    <text evidence="15">The sequence shown here is derived from an EMBL/GenBank/DDBJ whole genome shotgun (WGS) entry which is preliminary data.</text>
</comment>
<dbReference type="PROSITE" id="PS00136">
    <property type="entry name" value="SUBTILASE_ASP"/>
    <property type="match status" value="1"/>
</dbReference>
<dbReference type="GO" id="GO:0005615">
    <property type="term" value="C:extracellular space"/>
    <property type="evidence" value="ECO:0007669"/>
    <property type="project" value="TreeGrafter"/>
</dbReference>
<dbReference type="PANTHER" id="PTHR43806">
    <property type="entry name" value="PEPTIDASE S8"/>
    <property type="match status" value="1"/>
</dbReference>
<comment type="subcellular location">
    <subcellularLocation>
        <location evidence="2">Secreted</location>
    </subcellularLocation>
</comment>
<evidence type="ECO:0000256" key="8">
    <source>
        <dbReference type="ARBA" id="ARBA00022825"/>
    </source>
</evidence>
<comment type="similarity">
    <text evidence="3 10 11">Belongs to the peptidase S8 family.</text>
</comment>
<dbReference type="GO" id="GO:0046872">
    <property type="term" value="F:metal ion binding"/>
    <property type="evidence" value="ECO:0007669"/>
    <property type="project" value="UniProtKB-KW"/>
</dbReference>
<keyword evidence="12" id="KW-0732">Signal</keyword>